<keyword evidence="3" id="KW-1185">Reference proteome</keyword>
<accession>A0A0D7BB29</accession>
<feature type="compositionally biased region" description="Low complexity" evidence="1">
    <location>
        <begin position="1"/>
        <end position="13"/>
    </location>
</feature>
<organism evidence="2 3">
    <name type="scientific">Cylindrobasidium torrendii FP15055 ss-10</name>
    <dbReference type="NCBI Taxonomy" id="1314674"/>
    <lineage>
        <taxon>Eukaryota</taxon>
        <taxon>Fungi</taxon>
        <taxon>Dikarya</taxon>
        <taxon>Basidiomycota</taxon>
        <taxon>Agaricomycotina</taxon>
        <taxon>Agaricomycetes</taxon>
        <taxon>Agaricomycetidae</taxon>
        <taxon>Agaricales</taxon>
        <taxon>Marasmiineae</taxon>
        <taxon>Physalacriaceae</taxon>
        <taxon>Cylindrobasidium</taxon>
    </lineage>
</organism>
<gene>
    <name evidence="2" type="ORF">CYLTODRAFT_423184</name>
</gene>
<dbReference type="Proteomes" id="UP000054007">
    <property type="component" value="Unassembled WGS sequence"/>
</dbReference>
<dbReference type="STRING" id="1314674.A0A0D7BB29"/>
<evidence type="ECO:0000313" key="3">
    <source>
        <dbReference type="Proteomes" id="UP000054007"/>
    </source>
</evidence>
<proteinExistence type="predicted"/>
<feature type="region of interest" description="Disordered" evidence="1">
    <location>
        <begin position="1"/>
        <end position="21"/>
    </location>
</feature>
<evidence type="ECO:0000256" key="1">
    <source>
        <dbReference type="SAM" id="MobiDB-lite"/>
    </source>
</evidence>
<evidence type="ECO:0000313" key="2">
    <source>
        <dbReference type="EMBL" id="KIY66711.1"/>
    </source>
</evidence>
<dbReference type="AlphaFoldDB" id="A0A0D7BB29"/>
<name>A0A0D7BB29_9AGAR</name>
<dbReference type="EMBL" id="KN880546">
    <property type="protein sequence ID" value="KIY66711.1"/>
    <property type="molecule type" value="Genomic_DNA"/>
</dbReference>
<sequence length="302" mass="33263">MIPSSSPKSTRSKPGFDYGFHGSPPPDDSAISSIHAKALEVCYLIYGEAPLSSQVLDRFYENSASYENPAISATSRTTIHDIFKLGRKAHGLDIPRPIATICSLIGVEPPAWTKNPALLLLRAWNDVGTISEHESFDGQKQAIVEHTLNLLFWPGLHVDTNPSAATTFPDPRRPSSGDIYNMVSPTYHPGQPSLVVPGTGYSFPSPFHFKLPVITRLSFNEQGRITQHRDYWDMKDLMSLSPTLSTVQWLGSRALALSLSLTYQLLPKESAERGDDHLDRAFDNDVGLQGLVSGKNGRARHV</sequence>
<reference evidence="2 3" key="1">
    <citation type="journal article" date="2015" name="Fungal Genet. Biol.">
        <title>Evolution of novel wood decay mechanisms in Agaricales revealed by the genome sequences of Fistulina hepatica and Cylindrobasidium torrendii.</title>
        <authorList>
            <person name="Floudas D."/>
            <person name="Held B.W."/>
            <person name="Riley R."/>
            <person name="Nagy L.G."/>
            <person name="Koehler G."/>
            <person name="Ransdell A.S."/>
            <person name="Younus H."/>
            <person name="Chow J."/>
            <person name="Chiniquy J."/>
            <person name="Lipzen A."/>
            <person name="Tritt A."/>
            <person name="Sun H."/>
            <person name="Haridas S."/>
            <person name="LaButti K."/>
            <person name="Ohm R.A."/>
            <person name="Kues U."/>
            <person name="Blanchette R.A."/>
            <person name="Grigoriev I.V."/>
            <person name="Minto R.E."/>
            <person name="Hibbett D.S."/>
        </authorList>
    </citation>
    <scope>NUCLEOTIDE SEQUENCE [LARGE SCALE GENOMIC DNA]</scope>
    <source>
        <strain evidence="2 3">FP15055 ss-10</strain>
    </source>
</reference>
<dbReference type="OrthoDB" id="9995831at2759"/>
<protein>
    <submittedName>
        <fullName evidence="2">Uncharacterized protein</fullName>
    </submittedName>
</protein>